<dbReference type="InterPro" id="IPR022642">
    <property type="entry name" value="CheR_C"/>
</dbReference>
<dbReference type="SUPFAM" id="SSF47757">
    <property type="entry name" value="Chemotaxis receptor methyltransferase CheR, N-terminal domain"/>
    <property type="match status" value="1"/>
</dbReference>
<feature type="compositionally biased region" description="Low complexity" evidence="1">
    <location>
        <begin position="292"/>
        <end position="326"/>
    </location>
</feature>
<evidence type="ECO:0000313" key="4">
    <source>
        <dbReference type="Proteomes" id="UP000320496"/>
    </source>
</evidence>
<dbReference type="GO" id="GO:0008983">
    <property type="term" value="F:protein-glutamate O-methyltransferase activity"/>
    <property type="evidence" value="ECO:0007669"/>
    <property type="project" value="UniProtKB-EC"/>
</dbReference>
<dbReference type="InterPro" id="IPR029063">
    <property type="entry name" value="SAM-dependent_MTases_sf"/>
</dbReference>
<evidence type="ECO:0000313" key="3">
    <source>
        <dbReference type="EMBL" id="QDU39527.1"/>
    </source>
</evidence>
<dbReference type="InterPro" id="IPR011990">
    <property type="entry name" value="TPR-like_helical_dom_sf"/>
</dbReference>
<dbReference type="EC" id="2.1.1.80" evidence="3"/>
<dbReference type="PANTHER" id="PTHR24422:SF10">
    <property type="entry name" value="CHEMOTAXIS PROTEIN METHYLTRANSFERASE 2"/>
    <property type="match status" value="1"/>
</dbReference>
<evidence type="ECO:0000259" key="2">
    <source>
        <dbReference type="PROSITE" id="PS50123"/>
    </source>
</evidence>
<dbReference type="AlphaFoldDB" id="A0A517ZAP5"/>
<dbReference type="SUPFAM" id="SSF53335">
    <property type="entry name" value="S-adenosyl-L-methionine-dependent methyltransferases"/>
    <property type="match status" value="1"/>
</dbReference>
<dbReference type="KEGG" id="mri:Mal4_38720"/>
<protein>
    <submittedName>
        <fullName evidence="3">Chemotaxis protein methyltransferase Cher2</fullName>
        <ecNumber evidence="3">2.1.1.80</ecNumber>
    </submittedName>
</protein>
<dbReference type="Gene3D" id="1.25.40.10">
    <property type="entry name" value="Tetratricopeptide repeat domain"/>
    <property type="match status" value="1"/>
</dbReference>
<dbReference type="InterPro" id="IPR000780">
    <property type="entry name" value="CheR_MeTrfase"/>
</dbReference>
<proteinExistence type="predicted"/>
<dbReference type="PANTHER" id="PTHR24422">
    <property type="entry name" value="CHEMOTAXIS PROTEIN METHYLTRANSFERASE"/>
    <property type="match status" value="1"/>
</dbReference>
<name>A0A517ZAP5_9PLAN</name>
<dbReference type="InterPro" id="IPR050903">
    <property type="entry name" value="Bact_Chemotaxis_MeTrfase"/>
</dbReference>
<evidence type="ECO:0000256" key="1">
    <source>
        <dbReference type="SAM" id="MobiDB-lite"/>
    </source>
</evidence>
<dbReference type="SUPFAM" id="SSF48452">
    <property type="entry name" value="TPR-like"/>
    <property type="match status" value="1"/>
</dbReference>
<dbReference type="SMART" id="SM00138">
    <property type="entry name" value="MeTrc"/>
    <property type="match status" value="1"/>
</dbReference>
<gene>
    <name evidence="3" type="primary">cheR2</name>
    <name evidence="3" type="ORF">Mal4_38720</name>
</gene>
<keyword evidence="4" id="KW-1185">Reference proteome</keyword>
<feature type="region of interest" description="Disordered" evidence="1">
    <location>
        <begin position="280"/>
        <end position="341"/>
    </location>
</feature>
<dbReference type="PRINTS" id="PR00996">
    <property type="entry name" value="CHERMTFRASE"/>
</dbReference>
<feature type="domain" description="CheR-type methyltransferase" evidence="2">
    <location>
        <begin position="13"/>
        <end position="251"/>
    </location>
</feature>
<sequence length="494" mass="54541">MTDDFDQDPRMTELLQFLSRKTGLTFSTSRSDIARDGVMRAMAAAGTSCLADYRAWLESDAAVFDSLVSELTVGETYFFRDHDQFDYLRREVLPAICRELGSDHVIRMWSAACASGEEPYSLAMLLDEEGLAQRSHVLGTDVSRDALAKAEAGIYRQWSLRGSAGDAARRYLDRRGTGYRLRNDIRDRVVLQYLNLADDSYPSFATHTWGLDVILCRNVLIYFDEQTVARVGRQLYESLRPGGWLLIGASDPPLRECAPFVVETADCGLIYRRPSLPAIGNPSDDVRTAPGRSTSLRRSASRVSSSGSRPESISTSRGESGRAASGSERRSGPADNAAQRAFRDGEYARAERLLSQSLDEADQCALYVRSVACRDSGDAARLCAECLSRNPTSTELHFLHAALLMELEQNLEAAEAARRVLFLDRTLAAAHFMLGAILRRLGDDSGAARAFRNASRICRARPPAEVQPLSDGERADRLAQAAEQNLRLLHPSSE</sequence>
<organism evidence="3 4">
    <name type="scientific">Maioricimonas rarisocia</name>
    <dbReference type="NCBI Taxonomy" id="2528026"/>
    <lineage>
        <taxon>Bacteria</taxon>
        <taxon>Pseudomonadati</taxon>
        <taxon>Planctomycetota</taxon>
        <taxon>Planctomycetia</taxon>
        <taxon>Planctomycetales</taxon>
        <taxon>Planctomycetaceae</taxon>
        <taxon>Maioricimonas</taxon>
    </lineage>
</organism>
<dbReference type="Gene3D" id="3.40.50.150">
    <property type="entry name" value="Vaccinia Virus protein VP39"/>
    <property type="match status" value="1"/>
</dbReference>
<reference evidence="3 4" key="1">
    <citation type="submission" date="2019-02" db="EMBL/GenBank/DDBJ databases">
        <title>Deep-cultivation of Planctomycetes and their phenomic and genomic characterization uncovers novel biology.</title>
        <authorList>
            <person name="Wiegand S."/>
            <person name="Jogler M."/>
            <person name="Boedeker C."/>
            <person name="Pinto D."/>
            <person name="Vollmers J."/>
            <person name="Rivas-Marin E."/>
            <person name="Kohn T."/>
            <person name="Peeters S.H."/>
            <person name="Heuer A."/>
            <person name="Rast P."/>
            <person name="Oberbeckmann S."/>
            <person name="Bunk B."/>
            <person name="Jeske O."/>
            <person name="Meyerdierks A."/>
            <person name="Storesund J.E."/>
            <person name="Kallscheuer N."/>
            <person name="Luecker S."/>
            <person name="Lage O.M."/>
            <person name="Pohl T."/>
            <person name="Merkel B.J."/>
            <person name="Hornburger P."/>
            <person name="Mueller R.-W."/>
            <person name="Bruemmer F."/>
            <person name="Labrenz M."/>
            <person name="Spormann A.M."/>
            <person name="Op den Camp H."/>
            <person name="Overmann J."/>
            <person name="Amann R."/>
            <person name="Jetten M.S.M."/>
            <person name="Mascher T."/>
            <person name="Medema M.H."/>
            <person name="Devos D.P."/>
            <person name="Kaster A.-K."/>
            <person name="Ovreas L."/>
            <person name="Rohde M."/>
            <person name="Galperin M.Y."/>
            <person name="Jogler C."/>
        </authorList>
    </citation>
    <scope>NUCLEOTIDE SEQUENCE [LARGE SCALE GENOMIC DNA]</scope>
    <source>
        <strain evidence="3 4">Mal4</strain>
    </source>
</reference>
<dbReference type="GO" id="GO:0032259">
    <property type="term" value="P:methylation"/>
    <property type="evidence" value="ECO:0007669"/>
    <property type="project" value="UniProtKB-KW"/>
</dbReference>
<dbReference type="PROSITE" id="PS50123">
    <property type="entry name" value="CHER"/>
    <property type="match status" value="1"/>
</dbReference>
<dbReference type="Proteomes" id="UP000320496">
    <property type="component" value="Chromosome"/>
</dbReference>
<dbReference type="EMBL" id="CP036275">
    <property type="protein sequence ID" value="QDU39527.1"/>
    <property type="molecule type" value="Genomic_DNA"/>
</dbReference>
<keyword evidence="3" id="KW-0489">Methyltransferase</keyword>
<accession>A0A517ZAP5</accession>
<keyword evidence="3" id="KW-0808">Transferase</keyword>
<dbReference type="Pfam" id="PF01739">
    <property type="entry name" value="CheR"/>
    <property type="match status" value="1"/>
</dbReference>